<dbReference type="InterPro" id="IPR001932">
    <property type="entry name" value="PPM-type_phosphatase-like_dom"/>
</dbReference>
<dbReference type="Pfam" id="PF07228">
    <property type="entry name" value="SpoIIE"/>
    <property type="match status" value="1"/>
</dbReference>
<dbReference type="PANTHER" id="PTHR43156:SF2">
    <property type="entry name" value="STAGE II SPORULATION PROTEIN E"/>
    <property type="match status" value="1"/>
</dbReference>
<dbReference type="SUPFAM" id="SSF81606">
    <property type="entry name" value="PP2C-like"/>
    <property type="match status" value="1"/>
</dbReference>
<dbReference type="SUPFAM" id="SSF55781">
    <property type="entry name" value="GAF domain-like"/>
    <property type="match status" value="1"/>
</dbReference>
<dbReference type="InterPro" id="IPR036457">
    <property type="entry name" value="PPM-type-like_dom_sf"/>
</dbReference>
<dbReference type="Proteomes" id="UP000214646">
    <property type="component" value="Unassembled WGS sequence"/>
</dbReference>
<gene>
    <name evidence="3" type="ORF">FRUB_10392</name>
</gene>
<dbReference type="Gene3D" id="3.60.40.10">
    <property type="entry name" value="PPM-type phosphatase domain"/>
    <property type="match status" value="1"/>
</dbReference>
<dbReference type="RefSeq" id="WP_088260712.1">
    <property type="nucleotide sequence ID" value="NZ_NIDE01000020.1"/>
</dbReference>
<sequence length="432" mass="47429">MSVATDFFEITPRNWRARLAVSVDLMRELSRYTDPDEMYHVFARRMSQLYPTARQVSLSRRDLEAPRFRVMRFNQWKDRVNPYKEPHRLPVYSGGLLAELLYADAPRVIDDLHLEDDDPAIEFLDGQRSLLAIPLYEGGAALNMLVVTREESAAFPREQIPELVWMTNLLGRAMQTLVLTDELQAAYETAEYEVRTIAALQRSLLPPAVPQVPGLDVAVHYRAANRAGGDYYDFFPLADGRLGVLVADVSGHGTPAAVLMAITHTLAHAFPDPPTSPGRLLAYLNARLARRYTGATGNFVTAFAAVFDPVRSVVTYANAGHMPPRVAAANTPGWSPLPGGQRLPLGVNSRDSAYPEVTIPLGVGDRVAIFTDGIIEAVNRAGEPFGFDRLDASLGHSPAPAESIVGAVLGELDDFADTPVADDRTLLVVRRT</sequence>
<dbReference type="InterPro" id="IPR029016">
    <property type="entry name" value="GAF-like_dom_sf"/>
</dbReference>
<evidence type="ECO:0000259" key="2">
    <source>
        <dbReference type="SMART" id="SM00331"/>
    </source>
</evidence>
<dbReference type="AlphaFoldDB" id="A0A225CYK0"/>
<reference evidence="4" key="1">
    <citation type="submission" date="2017-06" db="EMBL/GenBank/DDBJ databases">
        <title>Genome analysis of Fimbriiglobus ruber SP5, the first member of the order Planctomycetales with confirmed chitinolytic capability.</title>
        <authorList>
            <person name="Ravin N.V."/>
            <person name="Rakitin A.L."/>
            <person name="Ivanova A.A."/>
            <person name="Beletsky A.V."/>
            <person name="Kulichevskaya I.S."/>
            <person name="Mardanov A.V."/>
            <person name="Dedysh S.N."/>
        </authorList>
    </citation>
    <scope>NUCLEOTIDE SEQUENCE [LARGE SCALE GENOMIC DNA]</scope>
    <source>
        <strain evidence="4">SP5</strain>
    </source>
</reference>
<dbReference type="InterPro" id="IPR052016">
    <property type="entry name" value="Bact_Sigma-Reg"/>
</dbReference>
<evidence type="ECO:0000256" key="1">
    <source>
        <dbReference type="ARBA" id="ARBA00022801"/>
    </source>
</evidence>
<dbReference type="Gene3D" id="3.30.450.40">
    <property type="match status" value="1"/>
</dbReference>
<keyword evidence="1" id="KW-0378">Hydrolase</keyword>
<comment type="caution">
    <text evidence="3">The sequence shown here is derived from an EMBL/GenBank/DDBJ whole genome shotgun (WGS) entry which is preliminary data.</text>
</comment>
<dbReference type="OrthoDB" id="247273at2"/>
<proteinExistence type="predicted"/>
<protein>
    <submittedName>
        <fullName evidence="3">Serine phosphatase RsbU, regulator of sigma subunit</fullName>
    </submittedName>
</protein>
<accession>A0A225CYK0</accession>
<organism evidence="3 4">
    <name type="scientific">Fimbriiglobus ruber</name>
    <dbReference type="NCBI Taxonomy" id="1908690"/>
    <lineage>
        <taxon>Bacteria</taxon>
        <taxon>Pseudomonadati</taxon>
        <taxon>Planctomycetota</taxon>
        <taxon>Planctomycetia</taxon>
        <taxon>Gemmatales</taxon>
        <taxon>Gemmataceae</taxon>
        <taxon>Fimbriiglobus</taxon>
    </lineage>
</organism>
<dbReference type="EMBL" id="NIDE01000020">
    <property type="protein sequence ID" value="OWK34421.1"/>
    <property type="molecule type" value="Genomic_DNA"/>
</dbReference>
<dbReference type="SMART" id="SM00331">
    <property type="entry name" value="PP2C_SIG"/>
    <property type="match status" value="1"/>
</dbReference>
<evidence type="ECO:0000313" key="3">
    <source>
        <dbReference type="EMBL" id="OWK34421.1"/>
    </source>
</evidence>
<dbReference type="GO" id="GO:0016791">
    <property type="term" value="F:phosphatase activity"/>
    <property type="evidence" value="ECO:0007669"/>
    <property type="project" value="TreeGrafter"/>
</dbReference>
<name>A0A225CYK0_9BACT</name>
<feature type="domain" description="PPM-type phosphatase" evidence="2">
    <location>
        <begin position="212"/>
        <end position="431"/>
    </location>
</feature>
<dbReference type="PANTHER" id="PTHR43156">
    <property type="entry name" value="STAGE II SPORULATION PROTEIN E-RELATED"/>
    <property type="match status" value="1"/>
</dbReference>
<keyword evidence="4" id="KW-1185">Reference proteome</keyword>
<evidence type="ECO:0000313" key="4">
    <source>
        <dbReference type="Proteomes" id="UP000214646"/>
    </source>
</evidence>